<evidence type="ECO:0000256" key="1">
    <source>
        <dbReference type="PROSITE-ProRule" id="PRU00325"/>
    </source>
</evidence>
<protein>
    <submittedName>
        <fullName evidence="3">Uncharacterized conserved protein</fullName>
    </submittedName>
</protein>
<dbReference type="GO" id="GO:0008270">
    <property type="term" value="F:zinc ion binding"/>
    <property type="evidence" value="ECO:0007669"/>
    <property type="project" value="UniProtKB-KW"/>
</dbReference>
<dbReference type="PANTHER" id="PTHR38133">
    <property type="entry name" value="SLR1429 PROTEIN"/>
    <property type="match status" value="1"/>
</dbReference>
<proteinExistence type="predicted"/>
<evidence type="ECO:0000313" key="3">
    <source>
        <dbReference type="EMBL" id="VEH08948.1"/>
    </source>
</evidence>
<organism evidence="3 4">
    <name type="scientific">Corynebacterium kutscheri</name>
    <dbReference type="NCBI Taxonomy" id="35755"/>
    <lineage>
        <taxon>Bacteria</taxon>
        <taxon>Bacillati</taxon>
        <taxon>Actinomycetota</taxon>
        <taxon>Actinomycetes</taxon>
        <taxon>Mycobacteriales</taxon>
        <taxon>Corynebacteriaceae</taxon>
        <taxon>Corynebacterium</taxon>
    </lineage>
</organism>
<dbReference type="AlphaFoldDB" id="A0AB38VZP1"/>
<feature type="domain" description="SWIM-type" evidence="2">
    <location>
        <begin position="154"/>
        <end position="189"/>
    </location>
</feature>
<keyword evidence="1" id="KW-0863">Zinc-finger</keyword>
<dbReference type="EMBL" id="LR134377">
    <property type="protein sequence ID" value="VEH08948.1"/>
    <property type="molecule type" value="Genomic_DNA"/>
</dbReference>
<keyword evidence="1" id="KW-0862">Zinc</keyword>
<gene>
    <name evidence="3" type="ORF">NCTC949_02074</name>
</gene>
<reference evidence="3 4" key="1">
    <citation type="submission" date="2018-12" db="EMBL/GenBank/DDBJ databases">
        <authorList>
            <consortium name="Pathogen Informatics"/>
        </authorList>
    </citation>
    <scope>NUCLEOTIDE SEQUENCE [LARGE SCALE GENOMIC DNA]</scope>
    <source>
        <strain evidence="3 4">NCTC949</strain>
    </source>
</reference>
<dbReference type="Proteomes" id="UP000271380">
    <property type="component" value="Chromosome"/>
</dbReference>
<dbReference type="RefSeq" id="WP_126317040.1">
    <property type="nucleotide sequence ID" value="NZ_JBHOLU010000001.1"/>
</dbReference>
<evidence type="ECO:0000259" key="2">
    <source>
        <dbReference type="PROSITE" id="PS50966"/>
    </source>
</evidence>
<sequence length="293" mass="32823">MTKRESENLDNVIYAHFGRKITVNSMAETMDAGSESGAPCARELTQPSLSKEKLSAHSVVAVSDFIVSMMAENTDVGRFHRGEEYYENDRVLNVRIGQAHIDAQVSGSQPDPFDVRLIFSYRSTDELAALSQRLAEQPYSISEIRRGQLQLENIQTLLVSEPEDIRVMCSCPDPAQVCKHAVAVAMRYADMVRSNTAQLFALRGLNLADIEQSMLAAAQDNSQYNGVNSRESFWQGHLLPELPELKRAPAIEDSNLLLLHRAMRLASYTTVDELRAVADIEDMYDYLTNPESY</sequence>
<name>A0AB38VZP1_9CORY</name>
<evidence type="ECO:0000313" key="4">
    <source>
        <dbReference type="Proteomes" id="UP000271380"/>
    </source>
</evidence>
<dbReference type="InterPro" id="IPR007527">
    <property type="entry name" value="Znf_SWIM"/>
</dbReference>
<dbReference type="PROSITE" id="PS50966">
    <property type="entry name" value="ZF_SWIM"/>
    <property type="match status" value="1"/>
</dbReference>
<dbReference type="PANTHER" id="PTHR38133:SF1">
    <property type="entry name" value="SLR1429 PROTEIN"/>
    <property type="match status" value="1"/>
</dbReference>
<keyword evidence="1" id="KW-0479">Metal-binding</keyword>
<accession>A0AB38VZP1</accession>